<dbReference type="InterPro" id="IPR018480">
    <property type="entry name" value="PNAcMuramoyl-5peptid_Trfase_CS"/>
</dbReference>
<keyword evidence="5 8" id="KW-1133">Transmembrane helix</keyword>
<keyword evidence="7" id="KW-0460">Magnesium</keyword>
<keyword evidence="4 8" id="KW-0812">Transmembrane</keyword>
<sequence>MNSDLQTIGWVAAALVTAMVVALITTPVVKSLAFRVGAVDVPKDNRRMHDHPIPRMGGLAIFFGFLLSVLIYVELTPELTGMLLGGVIIVVLGIFDDIYALGAKFKLMVQIAAALVAVLSGNVIEVLSNPNVFSSDLWWELGWLAYPVTIIWIVAITNAVNLIDGLDGLACGVSTISSLTMLVISLAVADGPVAVIMAALAGGCIGFLPYNLNPAKIFMGDTGSTFLGFILAVMSIQGLFKFYTIISFAVPFLMLGLPIFDTCFAFIRRIAHGQSPMHPDRSHVHHRLIDMGFNQKQAVAVLYIISAILGLCAVVLTTSGALKAMMLLLALCAAGAVSARIFLVNNEKKKQDGEEEHP</sequence>
<feature type="transmembrane region" description="Helical" evidence="8">
    <location>
        <begin position="324"/>
        <end position="343"/>
    </location>
</feature>
<feature type="transmembrane region" description="Helical" evidence="8">
    <location>
        <begin position="169"/>
        <end position="187"/>
    </location>
</feature>
<feature type="transmembrane region" description="Helical" evidence="8">
    <location>
        <begin position="193"/>
        <end position="210"/>
    </location>
</feature>
<evidence type="ECO:0000256" key="5">
    <source>
        <dbReference type="ARBA" id="ARBA00022989"/>
    </source>
</evidence>
<feature type="transmembrane region" description="Helical" evidence="8">
    <location>
        <begin position="242"/>
        <end position="267"/>
    </location>
</feature>
<dbReference type="GO" id="GO:0005886">
    <property type="term" value="C:plasma membrane"/>
    <property type="evidence" value="ECO:0007669"/>
    <property type="project" value="UniProtKB-SubCell"/>
</dbReference>
<dbReference type="CDD" id="cd06853">
    <property type="entry name" value="GT_WecA_like"/>
    <property type="match status" value="1"/>
</dbReference>
<keyword evidence="7" id="KW-0479">Metal-binding</keyword>
<evidence type="ECO:0000313" key="9">
    <source>
        <dbReference type="EMBL" id="HJC41004.1"/>
    </source>
</evidence>
<dbReference type="GO" id="GO:0046872">
    <property type="term" value="F:metal ion binding"/>
    <property type="evidence" value="ECO:0007669"/>
    <property type="project" value="UniProtKB-KW"/>
</dbReference>
<feature type="transmembrane region" description="Helical" evidence="8">
    <location>
        <begin position="12"/>
        <end position="33"/>
    </location>
</feature>
<dbReference type="GO" id="GO:0044038">
    <property type="term" value="P:cell wall macromolecule biosynthetic process"/>
    <property type="evidence" value="ECO:0007669"/>
    <property type="project" value="TreeGrafter"/>
</dbReference>
<name>A0A9D2P1L4_9FIRM</name>
<evidence type="ECO:0000256" key="4">
    <source>
        <dbReference type="ARBA" id="ARBA00022692"/>
    </source>
</evidence>
<feature type="transmembrane region" description="Helical" evidence="8">
    <location>
        <begin position="107"/>
        <end position="124"/>
    </location>
</feature>
<evidence type="ECO:0000256" key="2">
    <source>
        <dbReference type="ARBA" id="ARBA00022475"/>
    </source>
</evidence>
<reference evidence="9" key="2">
    <citation type="submission" date="2021-04" db="EMBL/GenBank/DDBJ databases">
        <authorList>
            <person name="Gilroy R."/>
        </authorList>
    </citation>
    <scope>NUCLEOTIDE SEQUENCE</scope>
    <source>
        <strain evidence="9">CHK186-1790</strain>
    </source>
</reference>
<feature type="transmembrane region" description="Helical" evidence="8">
    <location>
        <begin position="53"/>
        <end position="73"/>
    </location>
</feature>
<dbReference type="Pfam" id="PF00953">
    <property type="entry name" value="Glycos_transf_4"/>
    <property type="match status" value="1"/>
</dbReference>
<dbReference type="PANTHER" id="PTHR22926:SF3">
    <property type="entry name" value="UNDECAPRENYL-PHOSPHATE ALPHA-N-ACETYLGLUCOSAMINYL 1-PHOSPHATE TRANSFERASE"/>
    <property type="match status" value="1"/>
</dbReference>
<feature type="binding site" evidence="7">
    <location>
        <position position="221"/>
    </location>
    <ligand>
        <name>Mg(2+)</name>
        <dbReference type="ChEBI" id="CHEBI:18420"/>
    </ligand>
</feature>
<dbReference type="EMBL" id="DWWJ01000100">
    <property type="protein sequence ID" value="HJC41004.1"/>
    <property type="molecule type" value="Genomic_DNA"/>
</dbReference>
<dbReference type="PROSITE" id="PS01348">
    <property type="entry name" value="MRAY_2"/>
    <property type="match status" value="1"/>
</dbReference>
<dbReference type="GO" id="GO:0071555">
    <property type="term" value="P:cell wall organization"/>
    <property type="evidence" value="ECO:0007669"/>
    <property type="project" value="TreeGrafter"/>
</dbReference>
<feature type="binding site" evidence="7">
    <location>
        <position position="161"/>
    </location>
    <ligand>
        <name>Mg(2+)</name>
        <dbReference type="ChEBI" id="CHEBI:18420"/>
    </ligand>
</feature>
<feature type="transmembrane region" description="Helical" evidence="8">
    <location>
        <begin position="144"/>
        <end position="162"/>
    </location>
</feature>
<dbReference type="Proteomes" id="UP000823882">
    <property type="component" value="Unassembled WGS sequence"/>
</dbReference>
<evidence type="ECO:0000256" key="6">
    <source>
        <dbReference type="ARBA" id="ARBA00023136"/>
    </source>
</evidence>
<keyword evidence="3 9" id="KW-0808">Transferase</keyword>
<dbReference type="InterPro" id="IPR000715">
    <property type="entry name" value="Glycosyl_transferase_4"/>
</dbReference>
<keyword evidence="2" id="KW-1003">Cell membrane</keyword>
<evidence type="ECO:0000256" key="7">
    <source>
        <dbReference type="PIRSR" id="PIRSR600715-1"/>
    </source>
</evidence>
<evidence type="ECO:0000256" key="3">
    <source>
        <dbReference type="ARBA" id="ARBA00022679"/>
    </source>
</evidence>
<accession>A0A9D2P1L4</accession>
<evidence type="ECO:0000256" key="1">
    <source>
        <dbReference type="ARBA" id="ARBA00004651"/>
    </source>
</evidence>
<reference evidence="9" key="1">
    <citation type="journal article" date="2021" name="PeerJ">
        <title>Extensive microbial diversity within the chicken gut microbiome revealed by metagenomics and culture.</title>
        <authorList>
            <person name="Gilroy R."/>
            <person name="Ravi A."/>
            <person name="Getino M."/>
            <person name="Pursley I."/>
            <person name="Horton D.L."/>
            <person name="Alikhan N.F."/>
            <person name="Baker D."/>
            <person name="Gharbi K."/>
            <person name="Hall N."/>
            <person name="Watson M."/>
            <person name="Adriaenssens E.M."/>
            <person name="Foster-Nyarko E."/>
            <person name="Jarju S."/>
            <person name="Secka A."/>
            <person name="Antonio M."/>
            <person name="Oren A."/>
            <person name="Chaudhuri R.R."/>
            <person name="La Ragione R."/>
            <person name="Hildebrand F."/>
            <person name="Pallen M.J."/>
        </authorList>
    </citation>
    <scope>NUCLEOTIDE SEQUENCE</scope>
    <source>
        <strain evidence="9">CHK186-1790</strain>
    </source>
</reference>
<proteinExistence type="predicted"/>
<dbReference type="GO" id="GO:0009103">
    <property type="term" value="P:lipopolysaccharide biosynthetic process"/>
    <property type="evidence" value="ECO:0007669"/>
    <property type="project" value="TreeGrafter"/>
</dbReference>
<gene>
    <name evidence="9" type="ORF">H9701_05565</name>
</gene>
<comment type="subcellular location">
    <subcellularLocation>
        <location evidence="1">Cell membrane</location>
        <topology evidence="1">Multi-pass membrane protein</topology>
    </subcellularLocation>
</comment>
<keyword evidence="6 8" id="KW-0472">Membrane</keyword>
<dbReference type="AlphaFoldDB" id="A0A9D2P1L4"/>
<evidence type="ECO:0000256" key="8">
    <source>
        <dbReference type="SAM" id="Phobius"/>
    </source>
</evidence>
<organism evidence="9 10">
    <name type="scientific">Candidatus Intestinimonas pullistercoris</name>
    <dbReference type="NCBI Taxonomy" id="2838623"/>
    <lineage>
        <taxon>Bacteria</taxon>
        <taxon>Bacillati</taxon>
        <taxon>Bacillota</taxon>
        <taxon>Clostridia</taxon>
        <taxon>Eubacteriales</taxon>
        <taxon>Intestinimonas</taxon>
    </lineage>
</organism>
<feature type="transmembrane region" description="Helical" evidence="8">
    <location>
        <begin position="79"/>
        <end position="95"/>
    </location>
</feature>
<feature type="transmembrane region" description="Helical" evidence="8">
    <location>
        <begin position="298"/>
        <end position="318"/>
    </location>
</feature>
<feature type="transmembrane region" description="Helical" evidence="8">
    <location>
        <begin position="217"/>
        <end position="236"/>
    </location>
</feature>
<evidence type="ECO:0000313" key="10">
    <source>
        <dbReference type="Proteomes" id="UP000823882"/>
    </source>
</evidence>
<comment type="cofactor">
    <cofactor evidence="7">
        <name>Mg(2+)</name>
        <dbReference type="ChEBI" id="CHEBI:18420"/>
    </cofactor>
</comment>
<dbReference type="PANTHER" id="PTHR22926">
    <property type="entry name" value="PHOSPHO-N-ACETYLMURAMOYL-PENTAPEPTIDE-TRANSFERASE"/>
    <property type="match status" value="1"/>
</dbReference>
<protein>
    <submittedName>
        <fullName evidence="9">Undecaprenyl/decaprenyl-phosphate alpha-N-acetylglucosaminyl 1-phosphate transferase</fullName>
    </submittedName>
</protein>
<comment type="caution">
    <text evidence="9">The sequence shown here is derived from an EMBL/GenBank/DDBJ whole genome shotgun (WGS) entry which is preliminary data.</text>
</comment>
<dbReference type="GO" id="GO:0016780">
    <property type="term" value="F:phosphotransferase activity, for other substituted phosphate groups"/>
    <property type="evidence" value="ECO:0007669"/>
    <property type="project" value="InterPro"/>
</dbReference>